<dbReference type="Pfam" id="PF04578">
    <property type="entry name" value="DUF594"/>
    <property type="match status" value="1"/>
</dbReference>
<dbReference type="Gramene" id="TVU13248">
    <property type="protein sequence ID" value="TVU13248"/>
    <property type="gene ID" value="EJB05_40784"/>
</dbReference>
<dbReference type="InterPro" id="IPR007658">
    <property type="entry name" value="DUF594"/>
</dbReference>
<name>A0A5J9TQU0_9POAL</name>
<feature type="non-terminal residue" evidence="1">
    <location>
        <position position="1"/>
    </location>
</feature>
<comment type="caution">
    <text evidence="1">The sequence shown here is derived from an EMBL/GenBank/DDBJ whole genome shotgun (WGS) entry which is preliminary data.</text>
</comment>
<evidence type="ECO:0000313" key="2">
    <source>
        <dbReference type="Proteomes" id="UP000324897"/>
    </source>
</evidence>
<organism evidence="1 2">
    <name type="scientific">Eragrostis curvula</name>
    <name type="common">weeping love grass</name>
    <dbReference type="NCBI Taxonomy" id="38414"/>
    <lineage>
        <taxon>Eukaryota</taxon>
        <taxon>Viridiplantae</taxon>
        <taxon>Streptophyta</taxon>
        <taxon>Embryophyta</taxon>
        <taxon>Tracheophyta</taxon>
        <taxon>Spermatophyta</taxon>
        <taxon>Magnoliopsida</taxon>
        <taxon>Liliopsida</taxon>
        <taxon>Poales</taxon>
        <taxon>Poaceae</taxon>
        <taxon>PACMAD clade</taxon>
        <taxon>Chloridoideae</taxon>
        <taxon>Eragrostideae</taxon>
        <taxon>Eragrostidinae</taxon>
        <taxon>Eragrostis</taxon>
    </lineage>
</organism>
<reference evidence="1 2" key="1">
    <citation type="journal article" date="2019" name="Sci. Rep.">
        <title>A high-quality genome of Eragrostis curvula grass provides insights into Poaceae evolution and supports new strategies to enhance forage quality.</title>
        <authorList>
            <person name="Carballo J."/>
            <person name="Santos B.A.C.M."/>
            <person name="Zappacosta D."/>
            <person name="Garbus I."/>
            <person name="Selva J.P."/>
            <person name="Gallo C.A."/>
            <person name="Diaz A."/>
            <person name="Albertini E."/>
            <person name="Caccamo M."/>
            <person name="Echenique V."/>
        </authorList>
    </citation>
    <scope>NUCLEOTIDE SEQUENCE [LARGE SCALE GENOMIC DNA]</scope>
    <source>
        <strain evidence="2">cv. Victoria</strain>
        <tissue evidence="1">Leaf</tissue>
    </source>
</reference>
<accession>A0A5J9TQU0</accession>
<protein>
    <submittedName>
        <fullName evidence="1">Uncharacterized protein</fullName>
    </submittedName>
</protein>
<sequence>MEGGELVTHLWALLTHAGILDRRQRNVDDIENTEVDQPYSDQLSYEELSYGSALRLWRASSYLGKCGEGAAPATCAINQPSTRENCVQLGCTERWAILIAVFRDMKHNGFKIPALTSKEARAAYYRLQHFRLP</sequence>
<gene>
    <name evidence="1" type="ORF">EJB05_40784</name>
</gene>
<dbReference type="AlphaFoldDB" id="A0A5J9TQU0"/>
<keyword evidence="2" id="KW-1185">Reference proteome</keyword>
<proteinExistence type="predicted"/>
<evidence type="ECO:0000313" key="1">
    <source>
        <dbReference type="EMBL" id="TVU13248.1"/>
    </source>
</evidence>
<dbReference type="Proteomes" id="UP000324897">
    <property type="component" value="Unassembled WGS sequence"/>
</dbReference>
<dbReference type="EMBL" id="RWGY01000035">
    <property type="protein sequence ID" value="TVU13248.1"/>
    <property type="molecule type" value="Genomic_DNA"/>
</dbReference>